<dbReference type="SUPFAM" id="SSF51735">
    <property type="entry name" value="NAD(P)-binding Rossmann-fold domains"/>
    <property type="match status" value="1"/>
</dbReference>
<keyword evidence="3" id="KW-1185">Reference proteome</keyword>
<feature type="domain" description="NAD(P)-binding" evidence="1">
    <location>
        <begin position="7"/>
        <end position="199"/>
    </location>
</feature>
<dbReference type="InterPro" id="IPR051606">
    <property type="entry name" value="Polyketide_Oxido-like"/>
</dbReference>
<dbReference type="PANTHER" id="PTHR43355">
    <property type="entry name" value="FLAVIN REDUCTASE (NADPH)"/>
    <property type="match status" value="1"/>
</dbReference>
<sequence length="213" mass="22803">MNIAIIGANGVSGSLILNEAVDRGHAVTAIVRDASKISADNVAVIEKDLFDLTGADLRPFDVVVSAFKAPIGQESLYLDSSVALATALKDAPDTKLVVVGGAGSLYADADSTTLLMDTPDFPDFVYPTAMNAGKQLEHLRQSDSITWTYISPAAFFDPEGPRTGSYRKGKNHVIPNAQGNSYVSYNDFAIAVLDEIEHPQHVNERFTVVSDSE</sequence>
<dbReference type="RefSeq" id="WP_101807433.1">
    <property type="nucleotide sequence ID" value="NZ_NFEZ01000001.1"/>
</dbReference>
<dbReference type="EMBL" id="NFEZ01000001">
    <property type="protein sequence ID" value="PLT48026.1"/>
    <property type="molecule type" value="Genomic_DNA"/>
</dbReference>
<dbReference type="Pfam" id="PF13460">
    <property type="entry name" value="NAD_binding_10"/>
    <property type="match status" value="1"/>
</dbReference>
<dbReference type="Gene3D" id="3.40.50.720">
    <property type="entry name" value="NAD(P)-binding Rossmann-like Domain"/>
    <property type="match status" value="1"/>
</dbReference>
<dbReference type="PANTHER" id="PTHR43355:SF2">
    <property type="entry name" value="FLAVIN REDUCTASE (NADPH)"/>
    <property type="match status" value="1"/>
</dbReference>
<organism evidence="2 3">
    <name type="scientific">Paenibacillus pasadenensis</name>
    <dbReference type="NCBI Taxonomy" id="217090"/>
    <lineage>
        <taxon>Bacteria</taxon>
        <taxon>Bacillati</taxon>
        <taxon>Bacillota</taxon>
        <taxon>Bacilli</taxon>
        <taxon>Bacillales</taxon>
        <taxon>Paenibacillaceae</taxon>
        <taxon>Paenibacillus</taxon>
    </lineage>
</organism>
<dbReference type="InterPro" id="IPR036291">
    <property type="entry name" value="NAD(P)-bd_dom_sf"/>
</dbReference>
<protein>
    <submittedName>
        <fullName evidence="2">Rrf2-linked NADH-flavin reductase</fullName>
    </submittedName>
</protein>
<reference evidence="2 3" key="1">
    <citation type="submission" date="2017-05" db="EMBL/GenBank/DDBJ databases">
        <title>Functional genome analysis of Paenibacillus pasadenensis strain R16: insights on endophytic life style and antifungal activity.</title>
        <authorList>
            <person name="Passera A."/>
            <person name="Marcolungo L."/>
            <person name="Casati P."/>
            <person name="Brasca M."/>
            <person name="Quaglino F."/>
            <person name="Delledonne M."/>
        </authorList>
    </citation>
    <scope>NUCLEOTIDE SEQUENCE [LARGE SCALE GENOMIC DNA]</scope>
    <source>
        <strain evidence="2 3">R16</strain>
    </source>
</reference>
<evidence type="ECO:0000313" key="3">
    <source>
        <dbReference type="Proteomes" id="UP000234789"/>
    </source>
</evidence>
<name>A0A2N5NCE1_9BACL</name>
<gene>
    <name evidence="2" type="ORF">B8V81_0158</name>
</gene>
<dbReference type="AlphaFoldDB" id="A0A2N5NCE1"/>
<dbReference type="InterPro" id="IPR016040">
    <property type="entry name" value="NAD(P)-bd_dom"/>
</dbReference>
<accession>A0A2N5NCE1</accession>
<dbReference type="GO" id="GO:0016646">
    <property type="term" value="F:oxidoreductase activity, acting on the CH-NH group of donors, NAD or NADP as acceptor"/>
    <property type="evidence" value="ECO:0007669"/>
    <property type="project" value="TreeGrafter"/>
</dbReference>
<comment type="caution">
    <text evidence="2">The sequence shown here is derived from an EMBL/GenBank/DDBJ whole genome shotgun (WGS) entry which is preliminary data.</text>
</comment>
<proteinExistence type="predicted"/>
<evidence type="ECO:0000313" key="2">
    <source>
        <dbReference type="EMBL" id="PLT48026.1"/>
    </source>
</evidence>
<dbReference type="CDD" id="cd05244">
    <property type="entry name" value="BVR-B_like_SDR_a"/>
    <property type="match status" value="1"/>
</dbReference>
<evidence type="ECO:0000259" key="1">
    <source>
        <dbReference type="Pfam" id="PF13460"/>
    </source>
</evidence>
<dbReference type="Proteomes" id="UP000234789">
    <property type="component" value="Unassembled WGS sequence"/>
</dbReference>